<dbReference type="PANTHER" id="PTHR42919">
    <property type="entry name" value="N-ALPHA-ACETYLTRANSFERASE"/>
    <property type="match status" value="1"/>
</dbReference>
<organism evidence="2">
    <name type="scientific">Sporolactobacillus sp. Y61</name>
    <dbReference type="NCBI Taxonomy" id="3160863"/>
    <lineage>
        <taxon>Bacteria</taxon>
        <taxon>Bacillati</taxon>
        <taxon>Bacillota</taxon>
        <taxon>Bacilli</taxon>
        <taxon>Bacillales</taxon>
        <taxon>Sporolactobacillaceae</taxon>
        <taxon>Sporolactobacillus</taxon>
    </lineage>
</organism>
<accession>A0AAU8IDT4</accession>
<dbReference type="InterPro" id="IPR051556">
    <property type="entry name" value="N-term/lysine_N-AcTrnsfr"/>
</dbReference>
<sequence>MYDVREIADDEHEAIGQLAKELWGDQIMVVHNEIFDLSCFPGFLAEENGGIIGFLTYRQMGHEAVEILSLDSFTENRGVGSALLDAVIHYCARNCVHRLFLTCTNDNFRALEFYQKRGFTLTAFRRGAVNEARKRKPSIPLRSKNGVSIEHELELDYFLPDSV</sequence>
<feature type="domain" description="N-acetyltransferase" evidence="1">
    <location>
        <begin position="2"/>
        <end position="137"/>
    </location>
</feature>
<name>A0AAU8IDT4_9BACL</name>
<gene>
    <name evidence="2" type="ORF">ABNN70_10705</name>
</gene>
<dbReference type="AlphaFoldDB" id="A0AAU8IDT4"/>
<dbReference type="RefSeq" id="WP_353947769.1">
    <property type="nucleotide sequence ID" value="NZ_CP159510.1"/>
</dbReference>
<evidence type="ECO:0000313" key="2">
    <source>
        <dbReference type="EMBL" id="XCJ16158.1"/>
    </source>
</evidence>
<dbReference type="SUPFAM" id="SSF55729">
    <property type="entry name" value="Acyl-CoA N-acyltransferases (Nat)"/>
    <property type="match status" value="1"/>
</dbReference>
<dbReference type="InterPro" id="IPR016181">
    <property type="entry name" value="Acyl_CoA_acyltransferase"/>
</dbReference>
<evidence type="ECO:0000259" key="1">
    <source>
        <dbReference type="PROSITE" id="PS51186"/>
    </source>
</evidence>
<dbReference type="PROSITE" id="PS51186">
    <property type="entry name" value="GNAT"/>
    <property type="match status" value="1"/>
</dbReference>
<protein>
    <submittedName>
        <fullName evidence="2">GNAT family N-acetyltransferase</fullName>
    </submittedName>
</protein>
<dbReference type="EMBL" id="CP159510">
    <property type="protein sequence ID" value="XCJ16158.1"/>
    <property type="molecule type" value="Genomic_DNA"/>
</dbReference>
<reference evidence="2" key="1">
    <citation type="submission" date="2024-06" db="EMBL/GenBank/DDBJ databases">
        <authorList>
            <person name="Fan A."/>
            <person name="Zhang F.Y."/>
            <person name="Zhang L."/>
        </authorList>
    </citation>
    <scope>NUCLEOTIDE SEQUENCE</scope>
    <source>
        <strain evidence="2">Y61</strain>
    </source>
</reference>
<dbReference type="GO" id="GO:0016747">
    <property type="term" value="F:acyltransferase activity, transferring groups other than amino-acyl groups"/>
    <property type="evidence" value="ECO:0007669"/>
    <property type="project" value="InterPro"/>
</dbReference>
<dbReference type="CDD" id="cd04301">
    <property type="entry name" value="NAT_SF"/>
    <property type="match status" value="1"/>
</dbReference>
<dbReference type="Gene3D" id="3.40.630.30">
    <property type="match status" value="1"/>
</dbReference>
<dbReference type="InterPro" id="IPR000182">
    <property type="entry name" value="GNAT_dom"/>
</dbReference>
<dbReference type="Pfam" id="PF00583">
    <property type="entry name" value="Acetyltransf_1"/>
    <property type="match status" value="1"/>
</dbReference>
<proteinExistence type="predicted"/>
<dbReference type="PANTHER" id="PTHR42919:SF26">
    <property type="entry name" value="ACETYLTRANSFERASE"/>
    <property type="match status" value="1"/>
</dbReference>